<keyword evidence="10" id="KW-1185">Reference proteome</keyword>
<evidence type="ECO:0000256" key="4">
    <source>
        <dbReference type="ARBA" id="ARBA00022722"/>
    </source>
</evidence>
<reference evidence="9" key="2">
    <citation type="submission" date="2021-09" db="EMBL/GenBank/DDBJ databases">
        <authorList>
            <person name="Jia N."/>
            <person name="Wang J."/>
            <person name="Shi W."/>
            <person name="Du L."/>
            <person name="Sun Y."/>
            <person name="Zhan W."/>
            <person name="Jiang J."/>
            <person name="Wang Q."/>
            <person name="Zhang B."/>
            <person name="Ji P."/>
            <person name="Sakyi L.B."/>
            <person name="Cui X."/>
            <person name="Yuan T."/>
            <person name="Jiang B."/>
            <person name="Yang W."/>
            <person name="Lam T.T.-Y."/>
            <person name="Chang Q."/>
            <person name="Ding S."/>
            <person name="Wang X."/>
            <person name="Zhu J."/>
            <person name="Ruan X."/>
            <person name="Zhao L."/>
            <person name="Wei J."/>
            <person name="Que T."/>
            <person name="Du C."/>
            <person name="Cheng J."/>
            <person name="Dai P."/>
            <person name="Han X."/>
            <person name="Huang E."/>
            <person name="Gao Y."/>
            <person name="Liu J."/>
            <person name="Shao H."/>
            <person name="Ye R."/>
            <person name="Li L."/>
            <person name="Wei W."/>
            <person name="Wang X."/>
            <person name="Wang C."/>
            <person name="Huo Q."/>
            <person name="Li W."/>
            <person name="Guo W."/>
            <person name="Chen H."/>
            <person name="Chen S."/>
            <person name="Zhou L."/>
            <person name="Zhou L."/>
            <person name="Ni X."/>
            <person name="Tian J."/>
            <person name="Zhou Y."/>
            <person name="Sheng Y."/>
            <person name="Liu T."/>
            <person name="Pan Y."/>
            <person name="Xia L."/>
            <person name="Li J."/>
            <person name="Zhao F."/>
            <person name="Cao W."/>
        </authorList>
    </citation>
    <scope>NUCLEOTIDE SEQUENCE</scope>
    <source>
        <strain evidence="9">Rmic-2018</strain>
        <tissue evidence="9">Larvae</tissue>
    </source>
</reference>
<keyword evidence="6" id="KW-0378">Hydrolase</keyword>
<comment type="caution">
    <text evidence="9">The sequence shown here is derived from an EMBL/GenBank/DDBJ whole genome shotgun (WGS) entry which is preliminary data.</text>
</comment>
<evidence type="ECO:0000256" key="1">
    <source>
        <dbReference type="ARBA" id="ARBA00001968"/>
    </source>
</evidence>
<organism evidence="9 10">
    <name type="scientific">Rhipicephalus microplus</name>
    <name type="common">Cattle tick</name>
    <name type="synonym">Boophilus microplus</name>
    <dbReference type="NCBI Taxonomy" id="6941"/>
    <lineage>
        <taxon>Eukaryota</taxon>
        <taxon>Metazoa</taxon>
        <taxon>Ecdysozoa</taxon>
        <taxon>Arthropoda</taxon>
        <taxon>Chelicerata</taxon>
        <taxon>Arachnida</taxon>
        <taxon>Acari</taxon>
        <taxon>Parasitiformes</taxon>
        <taxon>Ixodida</taxon>
        <taxon>Ixodoidea</taxon>
        <taxon>Ixodidae</taxon>
        <taxon>Rhipicephalinae</taxon>
        <taxon>Rhipicephalus</taxon>
        <taxon>Boophilus</taxon>
    </lineage>
</organism>
<comment type="cofactor">
    <cofactor evidence="1">
        <name>a divalent metal cation</name>
        <dbReference type="ChEBI" id="CHEBI:60240"/>
    </cofactor>
</comment>
<comment type="subcellular location">
    <subcellularLocation>
        <location evidence="2">Nucleus</location>
    </subcellularLocation>
</comment>
<keyword evidence="7" id="KW-0539">Nucleus</keyword>
<dbReference type="PANTHER" id="PTHR22930">
    <property type="match status" value="1"/>
</dbReference>
<keyword evidence="5" id="KW-0479">Metal-binding</keyword>
<dbReference type="GO" id="GO:0046872">
    <property type="term" value="F:metal ion binding"/>
    <property type="evidence" value="ECO:0007669"/>
    <property type="project" value="UniProtKB-KW"/>
</dbReference>
<evidence type="ECO:0000256" key="6">
    <source>
        <dbReference type="ARBA" id="ARBA00022801"/>
    </source>
</evidence>
<gene>
    <name evidence="9" type="ORF">HPB51_019710</name>
</gene>
<name>A0A9J6F5W2_RHIMP</name>
<dbReference type="PANTHER" id="PTHR22930:SF85">
    <property type="entry name" value="GH03217P-RELATED"/>
    <property type="match status" value="1"/>
</dbReference>
<dbReference type="VEuPathDB" id="VectorBase:LOC119176184"/>
<dbReference type="EMBL" id="JABSTU010000001">
    <property type="protein sequence ID" value="KAH8041969.1"/>
    <property type="molecule type" value="Genomic_DNA"/>
</dbReference>
<dbReference type="Proteomes" id="UP000821866">
    <property type="component" value="Chromosome 1"/>
</dbReference>
<evidence type="ECO:0000256" key="7">
    <source>
        <dbReference type="ARBA" id="ARBA00023242"/>
    </source>
</evidence>
<accession>A0A9J6F5W2</accession>
<keyword evidence="4" id="KW-0540">Nuclease</keyword>
<dbReference type="InterPro" id="IPR045249">
    <property type="entry name" value="HARBI1-like"/>
</dbReference>
<evidence type="ECO:0000259" key="8">
    <source>
        <dbReference type="Pfam" id="PF13359"/>
    </source>
</evidence>
<reference evidence="9" key="1">
    <citation type="journal article" date="2020" name="Cell">
        <title>Large-Scale Comparative Analyses of Tick Genomes Elucidate Their Genetic Diversity and Vector Capacities.</title>
        <authorList>
            <consortium name="Tick Genome and Microbiome Consortium (TIGMIC)"/>
            <person name="Jia N."/>
            <person name="Wang J."/>
            <person name="Shi W."/>
            <person name="Du L."/>
            <person name="Sun Y."/>
            <person name="Zhan W."/>
            <person name="Jiang J.F."/>
            <person name="Wang Q."/>
            <person name="Zhang B."/>
            <person name="Ji P."/>
            <person name="Bell-Sakyi L."/>
            <person name="Cui X.M."/>
            <person name="Yuan T.T."/>
            <person name="Jiang B.G."/>
            <person name="Yang W.F."/>
            <person name="Lam T.T."/>
            <person name="Chang Q.C."/>
            <person name="Ding S.J."/>
            <person name="Wang X.J."/>
            <person name="Zhu J.G."/>
            <person name="Ruan X.D."/>
            <person name="Zhao L."/>
            <person name="Wei J.T."/>
            <person name="Ye R.Z."/>
            <person name="Que T.C."/>
            <person name="Du C.H."/>
            <person name="Zhou Y.H."/>
            <person name="Cheng J.X."/>
            <person name="Dai P.F."/>
            <person name="Guo W.B."/>
            <person name="Han X.H."/>
            <person name="Huang E.J."/>
            <person name="Li L.F."/>
            <person name="Wei W."/>
            <person name="Gao Y.C."/>
            <person name="Liu J.Z."/>
            <person name="Shao H.Z."/>
            <person name="Wang X."/>
            <person name="Wang C.C."/>
            <person name="Yang T.C."/>
            <person name="Huo Q.B."/>
            <person name="Li W."/>
            <person name="Chen H.Y."/>
            <person name="Chen S.E."/>
            <person name="Zhou L.G."/>
            <person name="Ni X.B."/>
            <person name="Tian J.H."/>
            <person name="Sheng Y."/>
            <person name="Liu T."/>
            <person name="Pan Y.S."/>
            <person name="Xia L.Y."/>
            <person name="Li J."/>
            <person name="Zhao F."/>
            <person name="Cao W.C."/>
        </authorList>
    </citation>
    <scope>NUCLEOTIDE SEQUENCE</scope>
    <source>
        <strain evidence="9">Rmic-2018</strain>
    </source>
</reference>
<dbReference type="Pfam" id="PF13359">
    <property type="entry name" value="DDE_Tnp_4"/>
    <property type="match status" value="1"/>
</dbReference>
<evidence type="ECO:0000256" key="2">
    <source>
        <dbReference type="ARBA" id="ARBA00004123"/>
    </source>
</evidence>
<evidence type="ECO:0000313" key="9">
    <source>
        <dbReference type="EMBL" id="KAH8041969.1"/>
    </source>
</evidence>
<dbReference type="InterPro" id="IPR027806">
    <property type="entry name" value="HARBI1_dom"/>
</dbReference>
<comment type="similarity">
    <text evidence="3">Belongs to the HARBI1 family.</text>
</comment>
<dbReference type="GO" id="GO:0004518">
    <property type="term" value="F:nuclease activity"/>
    <property type="evidence" value="ECO:0007669"/>
    <property type="project" value="UniProtKB-KW"/>
</dbReference>
<dbReference type="GO" id="GO:0005634">
    <property type="term" value="C:nucleus"/>
    <property type="evidence" value="ECO:0007669"/>
    <property type="project" value="UniProtKB-SubCell"/>
</dbReference>
<evidence type="ECO:0000256" key="5">
    <source>
        <dbReference type="ARBA" id="ARBA00022723"/>
    </source>
</evidence>
<evidence type="ECO:0000256" key="3">
    <source>
        <dbReference type="ARBA" id="ARBA00006958"/>
    </source>
</evidence>
<dbReference type="AlphaFoldDB" id="A0A9J6F5W2"/>
<evidence type="ECO:0000313" key="10">
    <source>
        <dbReference type="Proteomes" id="UP000821866"/>
    </source>
</evidence>
<protein>
    <recommendedName>
        <fullName evidence="8">DDE Tnp4 domain-containing protein</fullName>
    </recommendedName>
</protein>
<proteinExistence type="inferred from homology"/>
<dbReference type="GO" id="GO:0016787">
    <property type="term" value="F:hydrolase activity"/>
    <property type="evidence" value="ECO:0007669"/>
    <property type="project" value="UniProtKB-KW"/>
</dbReference>
<feature type="domain" description="DDE Tnp4" evidence="8">
    <location>
        <begin position="188"/>
        <end position="366"/>
    </location>
</feature>
<sequence>MVAVVLLRHSARRRRIRSLTHRSLFTPGWSLQEFAVIHGLECTAPPTKRAVWMRERCQDWWDRMVATNFNDNDWRENFRMSRHNFCHLVAAVAPFMSPCENYVRTPVPLDKRVAMALYKLASCDEYGIVANQFGVHKSTVKKFFYMFCQSVTTHLAKEYVKLPSANEAKKIAERFEAKCHLPQIFGAIDSTHIPIAAPKTGYRDFVNRKHWASYNVQAVVDDGGLSSYEYPTLYCLTLEFSLCRFMNVSCRAPGSAHDSTALKMSALYKRSDNLVPHGFSMLRGTAIPFMLVGDPAYPLLPWIMKGYTGRLSREEESFNVYLSSAQNVVEQAFGRLKGRWRILLKRADIYYKFMPTVVIATCALHNFCETHSEGYDASWDQAVTESESVLFPQPSSRPRSGVRSEIRDLLKDHLAANFPLRRSTLV</sequence>